<gene>
    <name evidence="2" type="ORF">TGDOM2_203750</name>
</gene>
<dbReference type="EMBL" id="AHZU02000972">
    <property type="protein sequence ID" value="KFG37902.1"/>
    <property type="molecule type" value="Genomic_DNA"/>
</dbReference>
<sequence>MAAASRKARDQIRAALDAGENKQAARLASQNLLKKSKGAPGEAQGLALKALRAIALARDGQERDAVTLAREVERAVEKDDETARLCSVAFKELREIYYLPPSRIDSRRYPPLEETEEVTAFLDAVAASTTGHFERLLPSALRLFSRFKNPRYLQWALVCMLLHDASPASKATWALAAKLMAKLPALEPSMSEDSHYSAQLMSTAEGCCERRDNYARLILMLSVLRQNGQHGEALDLLAAHNDLCLVPGEELALRLQLLLEGGRVLEAFQISEKLLDEQPFNTLFAENCIRLGLSLEAENVGTGNACLTPWKEKWEAEKQTSFEASQALLSLHRLRALRFFGGSLSDKSWTDERLHQAWTEPARSACISEIVSFVTTHGHDSRSFSTLRSLLGCCPSSMREMCLTALESLHGPWKEEVEKQLARMREGQMLAAADSEQKDAKHQSFSQLKKPLKRFVCLEKLLHALGRYKVVSSSSAAAVTAWVQLRSDLHSAAPEISDVADDLLLLTVDVLLLFDHHVCQLGGRDTPAPAPGQAELVGEGKTAEEEDMKDDAVEPLAQRRFFFAALTLLSSEVASRQPASASSASPASTHASPAFRALLLWLTGCMGLVETSRRLFFSSLDIKNVMLFSLGFPHALPLVDYGASPDVVSFSRLIQDANEENTNSLSDALIASFEEGTYSAIPEFLFIQPLTSSSLFTSLVDLDATLSQPLCASAPPPSSVSLHEFSYCLACRQHRSFTASPSSVSALLLLFSASRRAARAGASGFSADLTSLALSLLATDGAEAEPKTARLGLLCLDKETVALNLSLPTFSSSRVRHLSDPIQRSLCLHRAETTKREEPRVDGAAQQVEAINRAGNEVPFVQAAEALERAVVASQTLANPWTPVAPARLIAAEALEALPRCRSPDFLRLVHSLASSSSSAERGDSGSSTAATDCEARSVACQGEREEQLLCSLYGPDWTEETNATGNAIGGGNALRTSKATEVMTRLIEGIPKRIRMRRLTLLSLLPPSAFPSPVTLSSVCHHLREELSELGSTPSSRCPSSCSLSAPSTASTPVFSPSSSLSGVVVGWPSLGATLPTGCALTEGTAPRPNRSGAEPLLSVWMHGVDMLDASQNVLQNSRTARKQHVGCGTVESEETAESSSFLVSLDSFVRGASALFAVSLRSIRHGFAAFLGARFGRTRREKFERQTASEEKERKKGRRADGDARADTNEDSREDRCVLPIWDAFYILASFAKFPLATAAAAIRNALTSGGSKKEEERMRQAILKKIALFIIDLEEVQAEAKHLARAADDLSDDDSDDKGDANVHHMAWWMNTSVELGGSGKVLRFPFTETKAFSMAARNLARDALASYAHILSCISKALAARRQWLLEAASSSADVGSG</sequence>
<evidence type="ECO:0000313" key="2">
    <source>
        <dbReference type="EMBL" id="KFG37902.1"/>
    </source>
</evidence>
<dbReference type="Proteomes" id="UP000028837">
    <property type="component" value="Unassembled WGS sequence"/>
</dbReference>
<comment type="caution">
    <text evidence="2">The sequence shown here is derived from an EMBL/GenBank/DDBJ whole genome shotgun (WGS) entry which is preliminary data.</text>
</comment>
<dbReference type="GO" id="GO:0016740">
    <property type="term" value="F:transferase activity"/>
    <property type="evidence" value="ECO:0007669"/>
    <property type="project" value="UniProtKB-KW"/>
</dbReference>
<feature type="region of interest" description="Disordered" evidence="1">
    <location>
        <begin position="1183"/>
        <end position="1212"/>
    </location>
</feature>
<evidence type="ECO:0000256" key="1">
    <source>
        <dbReference type="SAM" id="MobiDB-lite"/>
    </source>
</evidence>
<dbReference type="OrthoDB" id="331860at2759"/>
<dbReference type="VEuPathDB" id="ToxoDB:TGDOM2_203750"/>
<name>A0A086K0I4_TOXGO</name>
<accession>A0A086K0I4</accession>
<evidence type="ECO:0000313" key="3">
    <source>
        <dbReference type="Proteomes" id="UP000028837"/>
    </source>
</evidence>
<protein>
    <submittedName>
        <fullName evidence="2">N-acetyltransferase B complex (NatB) non catalytic subunit</fullName>
    </submittedName>
</protein>
<reference evidence="2 3" key="1">
    <citation type="submission" date="2014-02" db="EMBL/GenBank/DDBJ databases">
        <authorList>
            <person name="Sibley D."/>
            <person name="Venepally P."/>
            <person name="Karamycheva S."/>
            <person name="Hadjithomas M."/>
            <person name="Khan A."/>
            <person name="Brunk B."/>
            <person name="Roos D."/>
            <person name="Caler E."/>
            <person name="Lorenzi H."/>
        </authorList>
    </citation>
    <scope>NUCLEOTIDE SEQUENCE [LARGE SCALE GENOMIC DNA]</scope>
    <source>
        <strain evidence="2 3">GAB2-2007-GAL-DOM2</strain>
    </source>
</reference>
<feature type="region of interest" description="Disordered" evidence="1">
    <location>
        <begin position="524"/>
        <end position="547"/>
    </location>
</feature>
<keyword evidence="2" id="KW-0808">Transferase</keyword>
<proteinExistence type="predicted"/>
<organism evidence="2 3">
    <name type="scientific">Toxoplasma gondii GAB2-2007-GAL-DOM2</name>
    <dbReference type="NCBI Taxonomy" id="1130820"/>
    <lineage>
        <taxon>Eukaryota</taxon>
        <taxon>Sar</taxon>
        <taxon>Alveolata</taxon>
        <taxon>Apicomplexa</taxon>
        <taxon>Conoidasida</taxon>
        <taxon>Coccidia</taxon>
        <taxon>Eucoccidiorida</taxon>
        <taxon>Eimeriorina</taxon>
        <taxon>Sarcocystidae</taxon>
        <taxon>Toxoplasma</taxon>
    </lineage>
</organism>